<evidence type="ECO:0000313" key="16">
    <source>
        <dbReference type="Proteomes" id="UP000297635"/>
    </source>
</evidence>
<feature type="domain" description="GHMP kinase N-terminal" evidence="12">
    <location>
        <begin position="91"/>
        <end position="179"/>
    </location>
</feature>
<dbReference type="InterPro" id="IPR000705">
    <property type="entry name" value="Galactokinase"/>
</dbReference>
<dbReference type="InterPro" id="IPR014721">
    <property type="entry name" value="Ribsml_uS5_D2-typ_fold_subgr"/>
</dbReference>
<keyword evidence="6 15" id="KW-0418">Kinase</keyword>
<organism evidence="15 16">
    <name type="scientific">Duncaniella freteri</name>
    <dbReference type="NCBI Taxonomy" id="2530391"/>
    <lineage>
        <taxon>Bacteria</taxon>
        <taxon>Pseudomonadati</taxon>
        <taxon>Bacteroidota</taxon>
        <taxon>Bacteroidia</taxon>
        <taxon>Bacteroidales</taxon>
        <taxon>Muribaculaceae</taxon>
        <taxon>Duncaniella</taxon>
    </lineage>
</organism>
<dbReference type="PIRSF" id="PIRSF000530">
    <property type="entry name" value="Galactokinase"/>
    <property type="match status" value="1"/>
</dbReference>
<keyword evidence="16" id="KW-1185">Reference proteome</keyword>
<keyword evidence="2" id="KW-0963">Cytoplasm</keyword>
<dbReference type="NCBIfam" id="TIGR00131">
    <property type="entry name" value="gal_kin"/>
    <property type="match status" value="1"/>
</dbReference>
<keyword evidence="3 15" id="KW-0808">Transferase</keyword>
<keyword evidence="5" id="KW-0547">Nucleotide-binding</keyword>
<evidence type="ECO:0000259" key="13">
    <source>
        <dbReference type="Pfam" id="PF08544"/>
    </source>
</evidence>
<dbReference type="InterPro" id="IPR006206">
    <property type="entry name" value="Mevalonate/galactokinase"/>
</dbReference>
<keyword evidence="4" id="KW-0479">Metal-binding</keyword>
<feature type="domain" description="Galactokinase N-terminal" evidence="14">
    <location>
        <begin position="9"/>
        <end position="56"/>
    </location>
</feature>
<dbReference type="Pfam" id="PF00288">
    <property type="entry name" value="GHMP_kinases_N"/>
    <property type="match status" value="1"/>
</dbReference>
<dbReference type="GO" id="GO:0005524">
    <property type="term" value="F:ATP binding"/>
    <property type="evidence" value="ECO:0007669"/>
    <property type="project" value="UniProtKB-UniRule"/>
</dbReference>
<dbReference type="PANTHER" id="PTHR10457:SF7">
    <property type="entry name" value="GALACTOKINASE-RELATED"/>
    <property type="match status" value="1"/>
</dbReference>
<dbReference type="PROSITE" id="PS00106">
    <property type="entry name" value="GALACTOKINASE"/>
    <property type="match status" value="1"/>
</dbReference>
<dbReference type="FunFam" id="3.30.230.10:FF:000017">
    <property type="entry name" value="Galactokinase"/>
    <property type="match status" value="1"/>
</dbReference>
<dbReference type="RefSeq" id="WP_135470234.1">
    <property type="nucleotide sequence ID" value="NZ_CASCNC010000018.1"/>
</dbReference>
<dbReference type="SUPFAM" id="SSF54211">
    <property type="entry name" value="Ribosomal protein S5 domain 2-like"/>
    <property type="match status" value="1"/>
</dbReference>
<evidence type="ECO:0000256" key="3">
    <source>
        <dbReference type="ARBA" id="ARBA00022679"/>
    </source>
</evidence>
<dbReference type="InterPro" id="IPR013750">
    <property type="entry name" value="GHMP_kinase_C_dom"/>
</dbReference>
<comment type="similarity">
    <text evidence="1">Belongs to the GHMP kinase family. GalK subfamily.</text>
</comment>
<evidence type="ECO:0000259" key="14">
    <source>
        <dbReference type="Pfam" id="PF10509"/>
    </source>
</evidence>
<keyword evidence="7" id="KW-0067">ATP-binding</keyword>
<evidence type="ECO:0000256" key="10">
    <source>
        <dbReference type="ARBA" id="ARBA00023277"/>
    </source>
</evidence>
<name>A0A4Z0V303_9BACT</name>
<dbReference type="Pfam" id="PF10509">
    <property type="entry name" value="GalKase_gal_bdg"/>
    <property type="match status" value="1"/>
</dbReference>
<dbReference type="PANTHER" id="PTHR10457">
    <property type="entry name" value="MEVALONATE KINASE/GALACTOKINASE"/>
    <property type="match status" value="1"/>
</dbReference>
<dbReference type="GO" id="GO:0004335">
    <property type="term" value="F:galactokinase activity"/>
    <property type="evidence" value="ECO:0007669"/>
    <property type="project" value="UniProtKB-UniRule"/>
</dbReference>
<dbReference type="SUPFAM" id="SSF55060">
    <property type="entry name" value="GHMP Kinase, C-terminal domain"/>
    <property type="match status" value="1"/>
</dbReference>
<dbReference type="EC" id="2.7.1.6" evidence="11"/>
<evidence type="ECO:0000256" key="9">
    <source>
        <dbReference type="ARBA" id="ARBA00023144"/>
    </source>
</evidence>
<gene>
    <name evidence="15" type="primary">galK</name>
    <name evidence="15" type="ORF">EZ315_02225</name>
</gene>
<dbReference type="GO" id="GO:0005829">
    <property type="term" value="C:cytosol"/>
    <property type="evidence" value="ECO:0007669"/>
    <property type="project" value="TreeGrafter"/>
</dbReference>
<dbReference type="Pfam" id="PF08544">
    <property type="entry name" value="GHMP_kinases_C"/>
    <property type="match status" value="1"/>
</dbReference>
<dbReference type="InterPro" id="IPR020568">
    <property type="entry name" value="Ribosomal_Su5_D2-typ_SF"/>
</dbReference>
<dbReference type="GO" id="GO:0006012">
    <property type="term" value="P:galactose metabolic process"/>
    <property type="evidence" value="ECO:0007669"/>
    <property type="project" value="UniProtKB-UniRule"/>
</dbReference>
<evidence type="ECO:0000256" key="4">
    <source>
        <dbReference type="ARBA" id="ARBA00022723"/>
    </source>
</evidence>
<dbReference type="Proteomes" id="UP000297635">
    <property type="component" value="Unassembled WGS sequence"/>
</dbReference>
<evidence type="ECO:0000313" key="15">
    <source>
        <dbReference type="EMBL" id="TGG39576.1"/>
    </source>
</evidence>
<dbReference type="InterPro" id="IPR006203">
    <property type="entry name" value="GHMP_knse_ATP-bd_CS"/>
</dbReference>
<evidence type="ECO:0000256" key="7">
    <source>
        <dbReference type="ARBA" id="ARBA00022840"/>
    </source>
</evidence>
<comment type="caution">
    <text evidence="15">The sequence shown here is derived from an EMBL/GenBank/DDBJ whole genome shotgun (WGS) entry which is preliminary data.</text>
</comment>
<keyword evidence="9" id="KW-0299">Galactose metabolism</keyword>
<feature type="domain" description="GHMP kinase C-terminal" evidence="13">
    <location>
        <begin position="279"/>
        <end position="344"/>
    </location>
</feature>
<dbReference type="Gene3D" id="3.30.70.890">
    <property type="entry name" value="GHMP kinase, C-terminal domain"/>
    <property type="match status" value="1"/>
</dbReference>
<dbReference type="EMBL" id="SJSA01000001">
    <property type="protein sequence ID" value="TGG39576.1"/>
    <property type="molecule type" value="Genomic_DNA"/>
</dbReference>
<evidence type="ECO:0000256" key="6">
    <source>
        <dbReference type="ARBA" id="ARBA00022777"/>
    </source>
</evidence>
<dbReference type="InterPro" id="IPR019741">
    <property type="entry name" value="Galactokinase_CS"/>
</dbReference>
<reference evidence="15 16" key="1">
    <citation type="submission" date="2019-02" db="EMBL/GenBank/DDBJ databases">
        <title>Isolation and identification of novel species under the genus Muribaculum.</title>
        <authorList>
            <person name="Miyake S."/>
            <person name="Ding Y."/>
            <person name="Low A."/>
            <person name="Soh M."/>
            <person name="Seedorf H."/>
        </authorList>
    </citation>
    <scope>NUCLEOTIDE SEQUENCE [LARGE SCALE GENOMIC DNA]</scope>
    <source>
        <strain evidence="15 16">TLL-A3</strain>
    </source>
</reference>
<dbReference type="Gene3D" id="3.30.230.10">
    <property type="match status" value="1"/>
</dbReference>
<dbReference type="InterPro" id="IPR019539">
    <property type="entry name" value="GalKase_N"/>
</dbReference>
<evidence type="ECO:0000256" key="2">
    <source>
        <dbReference type="ARBA" id="ARBA00022490"/>
    </source>
</evidence>
<dbReference type="PRINTS" id="PR00959">
    <property type="entry name" value="MEVGALKINASE"/>
</dbReference>
<dbReference type="PRINTS" id="PR00473">
    <property type="entry name" value="GALCTOKINASE"/>
</dbReference>
<dbReference type="FunFam" id="3.30.70.890:FF:000001">
    <property type="entry name" value="Galactokinase"/>
    <property type="match status" value="1"/>
</dbReference>
<evidence type="ECO:0000259" key="12">
    <source>
        <dbReference type="Pfam" id="PF00288"/>
    </source>
</evidence>
<proteinExistence type="inferred from homology"/>
<evidence type="ECO:0000256" key="1">
    <source>
        <dbReference type="ARBA" id="ARBA00006566"/>
    </source>
</evidence>
<evidence type="ECO:0000256" key="5">
    <source>
        <dbReference type="ARBA" id="ARBA00022741"/>
    </source>
</evidence>
<evidence type="ECO:0000256" key="8">
    <source>
        <dbReference type="ARBA" id="ARBA00022842"/>
    </source>
</evidence>
<keyword evidence="10" id="KW-0119">Carbohydrate metabolism</keyword>
<evidence type="ECO:0000256" key="11">
    <source>
        <dbReference type="NCBIfam" id="TIGR00131"/>
    </source>
</evidence>
<dbReference type="AlphaFoldDB" id="A0A4Z0V303"/>
<keyword evidence="8" id="KW-0460">Magnesium</keyword>
<sequence length="380" mass="42141">MELKEKIVKAFDQRFGGKGTLYASAGRINLIGEHTDYNGGFVFPGAIDKVIMADIRPNGTDTVNLYSIDLDEKSSFGLSEEDAPSQQWARYVFGVCRETLKRGGVVKGFDAVFAGNVPLGAGLSSSAALESCFAYALNDLFNSNSIEKFELAKIGQSTEHNYCGVNCGIMDQFASVFGKKDCLIRLDCRSLEYEYFPFSIDGHRLVLVDSVVKHELVDSPYNKRRQSCERVAKRLGIDTLRDAEMADLEAVKGDISAEDYMRAKFVIEEKERVLDVCDALNRGDIDTVGRLMYETHRGLSKDYEVSCEELDFLNDIARECGVVGSRIMGGGFGGCTINLVADDKYDHFIATAKEKFNAKYGHAPKIYDVIISDGARRIEE</sequence>
<accession>A0A4Z0V303</accession>
<dbReference type="PROSITE" id="PS00627">
    <property type="entry name" value="GHMP_KINASES_ATP"/>
    <property type="match status" value="1"/>
</dbReference>
<dbReference type="GO" id="GO:0046872">
    <property type="term" value="F:metal ion binding"/>
    <property type="evidence" value="ECO:0007669"/>
    <property type="project" value="UniProtKB-KW"/>
</dbReference>
<dbReference type="InterPro" id="IPR006204">
    <property type="entry name" value="GHMP_kinase_N_dom"/>
</dbReference>
<protein>
    <recommendedName>
        <fullName evidence="11">Galactokinase</fullName>
        <ecNumber evidence="11">2.7.1.6</ecNumber>
    </recommendedName>
</protein>
<dbReference type="GeneID" id="82148591"/>
<dbReference type="InterPro" id="IPR036554">
    <property type="entry name" value="GHMP_kinase_C_sf"/>
</dbReference>